<dbReference type="InParanoid" id="A0A6P8ZUK6"/>
<dbReference type="KEGG" id="tpal:117649907"/>
<accession>A0A6P8ZUK6</accession>
<dbReference type="Pfam" id="PF00089">
    <property type="entry name" value="Trypsin"/>
    <property type="match status" value="1"/>
</dbReference>
<dbReference type="PRINTS" id="PR00722">
    <property type="entry name" value="CHYMOTRYPSIN"/>
</dbReference>
<dbReference type="PROSITE" id="PS00134">
    <property type="entry name" value="TRYPSIN_HIS"/>
    <property type="match status" value="1"/>
</dbReference>
<dbReference type="InterPro" id="IPR036508">
    <property type="entry name" value="Chitin-bd_dom_sf"/>
</dbReference>
<dbReference type="InterPro" id="IPR043504">
    <property type="entry name" value="Peptidase_S1_PA_chymotrypsin"/>
</dbReference>
<gene>
    <name evidence="4" type="primary">LOC117649907</name>
</gene>
<dbReference type="Proteomes" id="UP000515158">
    <property type="component" value="Unplaced"/>
</dbReference>
<dbReference type="OrthoDB" id="2019384at2759"/>
<proteinExistence type="predicted"/>
<dbReference type="PANTHER" id="PTHR24260:SF136">
    <property type="entry name" value="GH08193P-RELATED"/>
    <property type="match status" value="1"/>
</dbReference>
<protein>
    <submittedName>
        <fullName evidence="4">Serine protease 33-like</fullName>
    </submittedName>
</protein>
<evidence type="ECO:0000313" key="3">
    <source>
        <dbReference type="Proteomes" id="UP000515158"/>
    </source>
</evidence>
<dbReference type="GO" id="GO:0006508">
    <property type="term" value="P:proteolysis"/>
    <property type="evidence" value="ECO:0007669"/>
    <property type="project" value="InterPro"/>
</dbReference>
<dbReference type="SMART" id="SM00020">
    <property type="entry name" value="Tryp_SPc"/>
    <property type="match status" value="1"/>
</dbReference>
<dbReference type="GO" id="GO:0008061">
    <property type="term" value="F:chitin binding"/>
    <property type="evidence" value="ECO:0007669"/>
    <property type="project" value="InterPro"/>
</dbReference>
<dbReference type="AlphaFoldDB" id="A0A6P8ZUK6"/>
<organism evidence="4">
    <name type="scientific">Thrips palmi</name>
    <name type="common">Melon thrips</name>
    <dbReference type="NCBI Taxonomy" id="161013"/>
    <lineage>
        <taxon>Eukaryota</taxon>
        <taxon>Metazoa</taxon>
        <taxon>Ecdysozoa</taxon>
        <taxon>Arthropoda</taxon>
        <taxon>Hexapoda</taxon>
        <taxon>Insecta</taxon>
        <taxon>Pterygota</taxon>
        <taxon>Neoptera</taxon>
        <taxon>Paraneoptera</taxon>
        <taxon>Thysanoptera</taxon>
        <taxon>Terebrantia</taxon>
        <taxon>Thripoidea</taxon>
        <taxon>Thripidae</taxon>
        <taxon>Thrips</taxon>
    </lineage>
</organism>
<dbReference type="GO" id="GO:0004252">
    <property type="term" value="F:serine-type endopeptidase activity"/>
    <property type="evidence" value="ECO:0007669"/>
    <property type="project" value="InterPro"/>
</dbReference>
<name>A0A6P8ZUK6_THRPL</name>
<dbReference type="PANTHER" id="PTHR24260">
    <property type="match status" value="1"/>
</dbReference>
<dbReference type="InterPro" id="IPR018114">
    <property type="entry name" value="TRYPSIN_HIS"/>
</dbReference>
<dbReference type="PROSITE" id="PS50240">
    <property type="entry name" value="TRYPSIN_DOM"/>
    <property type="match status" value="1"/>
</dbReference>
<dbReference type="GO" id="GO:0005576">
    <property type="term" value="C:extracellular region"/>
    <property type="evidence" value="ECO:0007669"/>
    <property type="project" value="InterPro"/>
</dbReference>
<dbReference type="SUPFAM" id="SSF50494">
    <property type="entry name" value="Trypsin-like serine proteases"/>
    <property type="match status" value="1"/>
</dbReference>
<dbReference type="InterPro" id="IPR009003">
    <property type="entry name" value="Peptidase_S1_PA"/>
</dbReference>
<dbReference type="InterPro" id="IPR001254">
    <property type="entry name" value="Trypsin_dom"/>
</dbReference>
<dbReference type="InterPro" id="IPR002557">
    <property type="entry name" value="Chitin-bd_dom"/>
</dbReference>
<evidence type="ECO:0000259" key="1">
    <source>
        <dbReference type="PROSITE" id="PS50240"/>
    </source>
</evidence>
<evidence type="ECO:0000259" key="2">
    <source>
        <dbReference type="PROSITE" id="PS50940"/>
    </source>
</evidence>
<dbReference type="SUPFAM" id="SSF57625">
    <property type="entry name" value="Invertebrate chitin-binding proteins"/>
    <property type="match status" value="1"/>
</dbReference>
<dbReference type="SMART" id="SM00494">
    <property type="entry name" value="ChtBD2"/>
    <property type="match status" value="1"/>
</dbReference>
<dbReference type="Gene3D" id="2.170.140.10">
    <property type="entry name" value="Chitin binding domain"/>
    <property type="match status" value="1"/>
</dbReference>
<dbReference type="Gene3D" id="2.40.10.10">
    <property type="entry name" value="Trypsin-like serine proteases"/>
    <property type="match status" value="1"/>
</dbReference>
<dbReference type="PROSITE" id="PS50940">
    <property type="entry name" value="CHIT_BIND_II"/>
    <property type="match status" value="1"/>
</dbReference>
<feature type="domain" description="Chitin-binding type-2" evidence="2">
    <location>
        <begin position="118"/>
        <end position="180"/>
    </location>
</feature>
<dbReference type="Pfam" id="PF01607">
    <property type="entry name" value="CBM_14"/>
    <property type="match status" value="1"/>
</dbReference>
<evidence type="ECO:0000313" key="4">
    <source>
        <dbReference type="RefSeq" id="XP_034248983.1"/>
    </source>
</evidence>
<dbReference type="InterPro" id="IPR051333">
    <property type="entry name" value="CLIP_Serine_Protease"/>
</dbReference>
<dbReference type="GeneID" id="117649907"/>
<feature type="domain" description="Peptidase S1" evidence="1">
    <location>
        <begin position="204"/>
        <end position="451"/>
    </location>
</feature>
<reference evidence="4" key="1">
    <citation type="submission" date="2025-08" db="UniProtKB">
        <authorList>
            <consortium name="RefSeq"/>
        </authorList>
    </citation>
    <scope>IDENTIFICATION</scope>
    <source>
        <tissue evidence="4">Total insect</tissue>
    </source>
</reference>
<dbReference type="InterPro" id="IPR001314">
    <property type="entry name" value="Peptidase_S1A"/>
</dbReference>
<sequence length="456" mass="51192">MLSTANLRTEKTVPGAGSNLKPDLVLIDEEHKSACIIDISCPFEKRYEALQVSMKTLVEEEGPSRLGRGVRSVGRIGPHVWRLFDASVRPSTVRDEWEKIHRRFLLCETSRGPARGRLPQCPRTASASGVRLIYEHPFHCTKFIECWGAQRTVKDCPPGTAFSKRLRACDHFHNVDECGVSGYSICQGVKDYECGKAPASFHHVPNSNRLDNEAAKNFPWHAAIYRKERGKFQHVCGGALILPNLVLTAAHCFYDSKPVPELEGRMRDYRVAVGKVYKDWNYAERTVHRRNVSQVWKGKKYMGSEAGWQSDFALVKLDSPVECVTPVCVDWDNRYHSFDTPEGTLVAWGGKDRPRFGRTLHQTSINPLTHNASLKICGALAPKVGEKNFCAKGTDKGEPLRQGDSGEVLMFMINGRRFARGIVSSAFNEDNLCTVFTGVKSYIEELKDMVSDVENQ</sequence>
<keyword evidence="3" id="KW-1185">Reference proteome</keyword>
<dbReference type="RefSeq" id="XP_034248983.1">
    <property type="nucleotide sequence ID" value="XM_034393092.1"/>
</dbReference>